<dbReference type="OrthoDB" id="546632at2759"/>
<dbReference type="Proteomes" id="UP001165083">
    <property type="component" value="Unassembled WGS sequence"/>
</dbReference>
<gene>
    <name evidence="2" type="ORF">Plil01_001431700</name>
</gene>
<evidence type="ECO:0000256" key="1">
    <source>
        <dbReference type="SAM" id="MobiDB-lite"/>
    </source>
</evidence>
<sequence>MNSLGVFAVLRSWNTTHQKPFSANDQILGCLLAIQAGIILRQTAVTKTLQKINHKTHQILQMPSDIVAKASAAHNVKHMTSEVTGNPSVRSPTQSAVLSEFAAATVIPSVVQLVAVAQKELGECLGIKQLRIFVLDAGAQKFWHVGEQLPHDSGDSVIPTVVRRYVSAEASLCSLLLRTDATSMVLAEPSAEAVFNDTVDIPGGTRGLYLAPILSPWGNGALPLGVVQVARVAKARLSASPFALTTSEGAGNGIVAGSVADIVVSNEREAAQQTEDRLMLELLGLFCRVFAGLLHHVAAQQIYDSCPPEILQAQLAFLTTHLDTLAAKRMEDDECEDEAELANMSAALSPEEAIQVDRSLNSRQSGRHSSVTSIRTSKQSYNIRRVVSADPKHRASPTSRRATSSPSHNPYISGRDKTSHQHELKALHNWEASQRGDFDVGANDGDATATITNTVVADATGAASRDREICKQESEHDLLVSDQAHEIVDVSEQAMLGDATSNHVSSSGNLAPTSDASAVTPDAEQPSSEGDTRWNWGAGDANDSASWSGGENVGGFEEGTAWEYGAVEDATLPNDEDDDSRKMWGGSHISTNSTYAIDLHLSSRNTSSAETEEPSGAL</sequence>
<accession>A0A9W6X8C8</accession>
<feature type="region of interest" description="Disordered" evidence="1">
    <location>
        <begin position="358"/>
        <end position="421"/>
    </location>
</feature>
<proteinExistence type="predicted"/>
<protein>
    <submittedName>
        <fullName evidence="2">Unnamed protein product</fullName>
    </submittedName>
</protein>
<feature type="compositionally biased region" description="Polar residues" evidence="1">
    <location>
        <begin position="499"/>
        <end position="517"/>
    </location>
</feature>
<evidence type="ECO:0000313" key="2">
    <source>
        <dbReference type="EMBL" id="GMF33594.1"/>
    </source>
</evidence>
<feature type="region of interest" description="Disordered" evidence="1">
    <location>
        <begin position="499"/>
        <end position="589"/>
    </location>
</feature>
<evidence type="ECO:0000313" key="3">
    <source>
        <dbReference type="Proteomes" id="UP001165083"/>
    </source>
</evidence>
<name>A0A9W6X8C8_9STRA</name>
<comment type="caution">
    <text evidence="2">The sequence shown here is derived from an EMBL/GenBank/DDBJ whole genome shotgun (WGS) entry which is preliminary data.</text>
</comment>
<organism evidence="2 3">
    <name type="scientific">Phytophthora lilii</name>
    <dbReference type="NCBI Taxonomy" id="2077276"/>
    <lineage>
        <taxon>Eukaryota</taxon>
        <taxon>Sar</taxon>
        <taxon>Stramenopiles</taxon>
        <taxon>Oomycota</taxon>
        <taxon>Peronosporomycetes</taxon>
        <taxon>Peronosporales</taxon>
        <taxon>Peronosporaceae</taxon>
        <taxon>Phytophthora</taxon>
    </lineage>
</organism>
<feature type="compositionally biased region" description="Low complexity" evidence="1">
    <location>
        <begin position="396"/>
        <end position="407"/>
    </location>
</feature>
<reference evidence="2" key="1">
    <citation type="submission" date="2023-04" db="EMBL/GenBank/DDBJ databases">
        <title>Phytophthora lilii NBRC 32176.</title>
        <authorList>
            <person name="Ichikawa N."/>
            <person name="Sato H."/>
            <person name="Tonouchi N."/>
        </authorList>
    </citation>
    <scope>NUCLEOTIDE SEQUENCE</scope>
    <source>
        <strain evidence="2">NBRC 32176</strain>
    </source>
</reference>
<keyword evidence="3" id="KW-1185">Reference proteome</keyword>
<dbReference type="AlphaFoldDB" id="A0A9W6X8C8"/>
<dbReference type="EMBL" id="BSXW01001091">
    <property type="protein sequence ID" value="GMF33594.1"/>
    <property type="molecule type" value="Genomic_DNA"/>
</dbReference>
<feature type="compositionally biased region" description="Polar residues" evidence="1">
    <location>
        <begin position="358"/>
        <end position="382"/>
    </location>
</feature>